<dbReference type="RefSeq" id="XP_038777030.1">
    <property type="nucleotide sequence ID" value="XM_038921102.1"/>
</dbReference>
<dbReference type="GO" id="GO:0006298">
    <property type="term" value="P:mismatch repair"/>
    <property type="evidence" value="ECO:0007669"/>
    <property type="project" value="InterPro"/>
</dbReference>
<dbReference type="Pfam" id="PF05190">
    <property type="entry name" value="MutS_IV"/>
    <property type="match status" value="1"/>
</dbReference>
<evidence type="ECO:0000256" key="9">
    <source>
        <dbReference type="RuleBase" id="RU003756"/>
    </source>
</evidence>
<dbReference type="GO" id="GO:0140664">
    <property type="term" value="F:ATP-dependent DNA damage sensor activity"/>
    <property type="evidence" value="ECO:0007669"/>
    <property type="project" value="InterPro"/>
</dbReference>
<dbReference type="InterPro" id="IPR027417">
    <property type="entry name" value="P-loop_NTPase"/>
</dbReference>
<dbReference type="InterPro" id="IPR045076">
    <property type="entry name" value="MutS"/>
</dbReference>
<dbReference type="InterPro" id="IPR007696">
    <property type="entry name" value="DNA_mismatch_repair_MutS_core"/>
</dbReference>
<dbReference type="SUPFAM" id="SSF48334">
    <property type="entry name" value="DNA repair protein MutS, domain III"/>
    <property type="match status" value="1"/>
</dbReference>
<keyword evidence="3 9" id="KW-0547">Nucleotide-binding</keyword>
<dbReference type="Proteomes" id="UP000662931">
    <property type="component" value="Chromosome 1"/>
</dbReference>
<dbReference type="Gene3D" id="3.30.420.110">
    <property type="entry name" value="MutS, connector domain"/>
    <property type="match status" value="1"/>
</dbReference>
<gene>
    <name evidence="11" type="ORF">FOA43_000776</name>
</gene>
<keyword evidence="12" id="KW-1185">Reference proteome</keyword>
<dbReference type="InterPro" id="IPR016151">
    <property type="entry name" value="DNA_mismatch_repair_MutS_N"/>
</dbReference>
<dbReference type="InterPro" id="IPR007861">
    <property type="entry name" value="DNA_mismatch_repair_MutS_clamp"/>
</dbReference>
<dbReference type="KEGG" id="bnn:FOA43_000776"/>
<keyword evidence="7 9" id="KW-0234">DNA repair</keyword>
<evidence type="ECO:0000256" key="4">
    <source>
        <dbReference type="ARBA" id="ARBA00022763"/>
    </source>
</evidence>
<organism evidence="11 12">
    <name type="scientific">Eeniella nana</name>
    <name type="common">Yeast</name>
    <name type="synonym">Brettanomyces nanus</name>
    <dbReference type="NCBI Taxonomy" id="13502"/>
    <lineage>
        <taxon>Eukaryota</taxon>
        <taxon>Fungi</taxon>
        <taxon>Dikarya</taxon>
        <taxon>Ascomycota</taxon>
        <taxon>Saccharomycotina</taxon>
        <taxon>Pichiomycetes</taxon>
        <taxon>Pichiales</taxon>
        <taxon>Pichiaceae</taxon>
        <taxon>Brettanomyces</taxon>
    </lineage>
</organism>
<dbReference type="Pfam" id="PF01624">
    <property type="entry name" value="MutS_I"/>
    <property type="match status" value="1"/>
</dbReference>
<dbReference type="SMART" id="SM00533">
    <property type="entry name" value="MUTSd"/>
    <property type="match status" value="1"/>
</dbReference>
<evidence type="ECO:0000256" key="6">
    <source>
        <dbReference type="ARBA" id="ARBA00023125"/>
    </source>
</evidence>
<dbReference type="Gene3D" id="3.40.1170.10">
    <property type="entry name" value="DNA repair protein MutS, domain I"/>
    <property type="match status" value="1"/>
</dbReference>
<evidence type="ECO:0000256" key="2">
    <source>
        <dbReference type="ARBA" id="ARBA00006271"/>
    </source>
</evidence>
<dbReference type="PROSITE" id="PS00486">
    <property type="entry name" value="DNA_MISMATCH_REPAIR_2"/>
    <property type="match status" value="1"/>
</dbReference>
<dbReference type="GO" id="GO:0006312">
    <property type="term" value="P:mitotic recombination"/>
    <property type="evidence" value="ECO:0007669"/>
    <property type="project" value="TreeGrafter"/>
</dbReference>
<reference evidence="11" key="1">
    <citation type="submission" date="2020-10" db="EMBL/GenBank/DDBJ databases">
        <authorList>
            <person name="Roach M.J.R."/>
        </authorList>
    </citation>
    <scope>NUCLEOTIDE SEQUENCE</scope>
    <source>
        <strain evidence="11">CBS 1945</strain>
    </source>
</reference>
<keyword evidence="5" id="KW-0067">ATP-binding</keyword>
<dbReference type="FunFam" id="3.30.420.110:FF:000002">
    <property type="entry name" value="DNA mismatch repair protein"/>
    <property type="match status" value="1"/>
</dbReference>
<dbReference type="SMART" id="SM00534">
    <property type="entry name" value="MUTSac"/>
    <property type="match status" value="1"/>
</dbReference>
<protein>
    <recommendedName>
        <fullName evidence="10">DNA mismatch repair proteins mutS family domain-containing protein</fullName>
    </recommendedName>
</protein>
<accession>A0A875RZK4</accession>
<evidence type="ECO:0000259" key="10">
    <source>
        <dbReference type="PROSITE" id="PS00486"/>
    </source>
</evidence>
<dbReference type="InterPro" id="IPR000432">
    <property type="entry name" value="DNA_mismatch_repair_MutS_C"/>
</dbReference>
<dbReference type="Pfam" id="PF00488">
    <property type="entry name" value="MutS_V"/>
    <property type="match status" value="1"/>
</dbReference>
<dbReference type="SUPFAM" id="SSF52540">
    <property type="entry name" value="P-loop containing nucleoside triphosphate hydrolases"/>
    <property type="match status" value="1"/>
</dbReference>
<comment type="subcellular location">
    <subcellularLocation>
        <location evidence="1">Nucleus</location>
    </subcellularLocation>
</comment>
<name>A0A875RZK4_EENNA</name>
<evidence type="ECO:0000256" key="1">
    <source>
        <dbReference type="ARBA" id="ARBA00004123"/>
    </source>
</evidence>
<evidence type="ECO:0000313" key="12">
    <source>
        <dbReference type="Proteomes" id="UP000662931"/>
    </source>
</evidence>
<dbReference type="PANTHER" id="PTHR11361">
    <property type="entry name" value="DNA MISMATCH REPAIR PROTEIN MUTS FAMILY MEMBER"/>
    <property type="match status" value="1"/>
</dbReference>
<proteinExistence type="inferred from homology"/>
<dbReference type="GO" id="GO:0030983">
    <property type="term" value="F:mismatched DNA binding"/>
    <property type="evidence" value="ECO:0007669"/>
    <property type="project" value="InterPro"/>
</dbReference>
<dbReference type="Pfam" id="PF05192">
    <property type="entry name" value="MutS_III"/>
    <property type="match status" value="1"/>
</dbReference>
<dbReference type="Pfam" id="PF05188">
    <property type="entry name" value="MutS_II"/>
    <property type="match status" value="1"/>
</dbReference>
<dbReference type="SUPFAM" id="SSF53150">
    <property type="entry name" value="DNA repair protein MutS, domain II"/>
    <property type="match status" value="1"/>
</dbReference>
<dbReference type="PANTHER" id="PTHR11361:SF35">
    <property type="entry name" value="DNA MISMATCH REPAIR PROTEIN MSH2"/>
    <property type="match status" value="1"/>
</dbReference>
<dbReference type="InterPro" id="IPR007695">
    <property type="entry name" value="DNA_mismatch_repair_MutS-lik_N"/>
</dbReference>
<evidence type="ECO:0000256" key="8">
    <source>
        <dbReference type="ARBA" id="ARBA00023242"/>
    </source>
</evidence>
<dbReference type="InterPro" id="IPR007860">
    <property type="entry name" value="DNA_mmatch_repair_MutS_con_dom"/>
</dbReference>
<dbReference type="InterPro" id="IPR011184">
    <property type="entry name" value="DNA_mismatch_repair_Msh2"/>
</dbReference>
<keyword evidence="8" id="KW-0539">Nucleus</keyword>
<comment type="function">
    <text evidence="9">Component of the post-replicative DNA mismatch repair system (MMR).</text>
</comment>
<evidence type="ECO:0000256" key="5">
    <source>
        <dbReference type="ARBA" id="ARBA00022840"/>
    </source>
</evidence>
<comment type="similarity">
    <text evidence="2 9">Belongs to the DNA mismatch repair MutS family.</text>
</comment>
<dbReference type="GO" id="GO:0005524">
    <property type="term" value="F:ATP binding"/>
    <property type="evidence" value="ECO:0007669"/>
    <property type="project" value="UniProtKB-KW"/>
</dbReference>
<dbReference type="PIRSF" id="PIRSF005813">
    <property type="entry name" value="MSH2"/>
    <property type="match status" value="1"/>
</dbReference>
<evidence type="ECO:0000256" key="7">
    <source>
        <dbReference type="ARBA" id="ARBA00023204"/>
    </source>
</evidence>
<dbReference type="EMBL" id="CP064812">
    <property type="protein sequence ID" value="QPG73465.1"/>
    <property type="molecule type" value="Genomic_DNA"/>
</dbReference>
<dbReference type="GeneID" id="62194177"/>
<dbReference type="InterPro" id="IPR036187">
    <property type="entry name" value="DNA_mismatch_repair_MutS_sf"/>
</dbReference>
<dbReference type="InterPro" id="IPR036678">
    <property type="entry name" value="MutS_con_dom_sf"/>
</dbReference>
<sequence>MSSVRPELKFSDDTDQRSFYYKYYRLPEKSQRTLRVADKGDYYSVFDQDAEFVAELIYKTQSVVKNSSIKISGVEKKTIQYLTLSPAVFASLVKIVVIDMGYKLEIYDKDWSSFRMASPGNLSEIDELINTSELSSVSIIAALKLVNSSHQGKKIGLSYYDPNSKIIGLSEFLDNELYSNLESILIQLGVKECLVPDNAASKDTEFEKVKQVIDRCGMVISEFKSSEFNVRNIEQDLVTLTGDEHVLSTNEMSSLETSQACANALLSYLSLLADDANRGSITISKYNLEQFMKLDYAAVRALNLFPPPNFSNSMNKTSSLFGLLNNCKTAGGTRLLSQWIKQPLVDINDINKRHLLVKYFFDDMSLRTNIQKDFLSDVPDITKLLKKISAKKNRMTRLDDVIRLYQMCLKLPVCNELLMGSLDSIMSDNQDEAQTTKELVQSIWIKPISEYAKILQTYQAMIEQTIDLSSLEDATSAGAMSNSMLSINPEYDENLLILSEKLNKVKKSMKNIHQDTGEELGMELDRKLKLEDHRIHGWCFRLTRNDASCIRGNRQFQELSTVKAGVFFTTVELSRVSKEFESLKEAYESCQREIVDEVVTTAATYIPVFTKLSVAVSSLDVLVSFSHAAAFAPTEYVRPRKMYGISDESRIMDLKEARHPCLEQQENMMFIANDIYLEKDKDEFLIITGPNMGGKSTYIRTVGVIALMNQIGCFIPVNSDSEICVMDSILARVGASDSQLKGVSTFMSEMLEMSSILKTATSNSLIIVDELGRGTSTYDGFGLAWSISEYISTKIHAFTMFATHFHELTTLADKVQTIKNLHVVAHVEDVSDAAIRGSNDNITLLYKVEPGVSDQSFGIHVAEVVKFPSKIILMSKRKALELDDSKDGEASKRSHFSDDDVLKGKKDLKAVLKTWKRNVEKMGGIQKLTSDEVVAELRKLVKEDYKDAFQNNPLLKDILAL</sequence>
<dbReference type="FunFam" id="1.10.1420.10:FF:000015">
    <property type="entry name" value="DNA mismatch repair protein Msh2"/>
    <property type="match status" value="1"/>
</dbReference>
<dbReference type="GO" id="GO:0032301">
    <property type="term" value="C:MutSalpha complex"/>
    <property type="evidence" value="ECO:0007669"/>
    <property type="project" value="TreeGrafter"/>
</dbReference>
<dbReference type="OrthoDB" id="295033at2759"/>
<dbReference type="Gene3D" id="1.10.1420.10">
    <property type="match status" value="2"/>
</dbReference>
<evidence type="ECO:0000256" key="3">
    <source>
        <dbReference type="ARBA" id="ARBA00022741"/>
    </source>
</evidence>
<dbReference type="Gene3D" id="3.40.50.300">
    <property type="entry name" value="P-loop containing nucleotide triphosphate hydrolases"/>
    <property type="match status" value="1"/>
</dbReference>
<feature type="domain" description="DNA mismatch repair proteins mutS family" evidence="10">
    <location>
        <begin position="764"/>
        <end position="780"/>
    </location>
</feature>
<keyword evidence="6 9" id="KW-0238">DNA-binding</keyword>
<keyword evidence="4 9" id="KW-0227">DNA damage</keyword>
<evidence type="ECO:0000313" key="11">
    <source>
        <dbReference type="EMBL" id="QPG73465.1"/>
    </source>
</evidence>
<dbReference type="AlphaFoldDB" id="A0A875RZK4"/>